<dbReference type="Proteomes" id="UP000821837">
    <property type="component" value="Unassembled WGS sequence"/>
</dbReference>
<organism evidence="1 2">
    <name type="scientific">Rhipicephalus sanguineus</name>
    <name type="common">Brown dog tick</name>
    <name type="synonym">Ixodes sanguineus</name>
    <dbReference type="NCBI Taxonomy" id="34632"/>
    <lineage>
        <taxon>Eukaryota</taxon>
        <taxon>Metazoa</taxon>
        <taxon>Ecdysozoa</taxon>
        <taxon>Arthropoda</taxon>
        <taxon>Chelicerata</taxon>
        <taxon>Arachnida</taxon>
        <taxon>Acari</taxon>
        <taxon>Parasitiformes</taxon>
        <taxon>Ixodida</taxon>
        <taxon>Ixodoidea</taxon>
        <taxon>Ixodidae</taxon>
        <taxon>Rhipicephalinae</taxon>
        <taxon>Rhipicephalus</taxon>
        <taxon>Rhipicephalus</taxon>
    </lineage>
</organism>
<gene>
    <name evidence="1" type="ORF">HPB52_001242</name>
</gene>
<name>A0A9D4PTR2_RHISA</name>
<evidence type="ECO:0000313" key="2">
    <source>
        <dbReference type="Proteomes" id="UP000821837"/>
    </source>
</evidence>
<reference evidence="1" key="2">
    <citation type="submission" date="2021-09" db="EMBL/GenBank/DDBJ databases">
        <authorList>
            <person name="Jia N."/>
            <person name="Wang J."/>
            <person name="Shi W."/>
            <person name="Du L."/>
            <person name="Sun Y."/>
            <person name="Zhan W."/>
            <person name="Jiang J."/>
            <person name="Wang Q."/>
            <person name="Zhang B."/>
            <person name="Ji P."/>
            <person name="Sakyi L.B."/>
            <person name="Cui X."/>
            <person name="Yuan T."/>
            <person name="Jiang B."/>
            <person name="Yang W."/>
            <person name="Lam T.T.-Y."/>
            <person name="Chang Q."/>
            <person name="Ding S."/>
            <person name="Wang X."/>
            <person name="Zhu J."/>
            <person name="Ruan X."/>
            <person name="Zhao L."/>
            <person name="Wei J."/>
            <person name="Que T."/>
            <person name="Du C."/>
            <person name="Cheng J."/>
            <person name="Dai P."/>
            <person name="Han X."/>
            <person name="Huang E."/>
            <person name="Gao Y."/>
            <person name="Liu J."/>
            <person name="Shao H."/>
            <person name="Ye R."/>
            <person name="Li L."/>
            <person name="Wei W."/>
            <person name="Wang X."/>
            <person name="Wang C."/>
            <person name="Huo Q."/>
            <person name="Li W."/>
            <person name="Guo W."/>
            <person name="Chen H."/>
            <person name="Chen S."/>
            <person name="Zhou L."/>
            <person name="Zhou L."/>
            <person name="Ni X."/>
            <person name="Tian J."/>
            <person name="Zhou Y."/>
            <person name="Sheng Y."/>
            <person name="Liu T."/>
            <person name="Pan Y."/>
            <person name="Xia L."/>
            <person name="Li J."/>
            <person name="Zhao F."/>
            <person name="Cao W."/>
        </authorList>
    </citation>
    <scope>NUCLEOTIDE SEQUENCE</scope>
    <source>
        <strain evidence="1">Rsan-2018</strain>
        <tissue evidence="1">Larvae</tissue>
    </source>
</reference>
<protein>
    <submittedName>
        <fullName evidence="1">Uncharacterized protein</fullName>
    </submittedName>
</protein>
<comment type="caution">
    <text evidence="1">The sequence shown here is derived from an EMBL/GenBank/DDBJ whole genome shotgun (WGS) entry which is preliminary data.</text>
</comment>
<dbReference type="EMBL" id="JABSTV010001250">
    <property type="protein sequence ID" value="KAH7955546.1"/>
    <property type="molecule type" value="Genomic_DNA"/>
</dbReference>
<reference evidence="1" key="1">
    <citation type="journal article" date="2020" name="Cell">
        <title>Large-Scale Comparative Analyses of Tick Genomes Elucidate Their Genetic Diversity and Vector Capacities.</title>
        <authorList>
            <consortium name="Tick Genome and Microbiome Consortium (TIGMIC)"/>
            <person name="Jia N."/>
            <person name="Wang J."/>
            <person name="Shi W."/>
            <person name="Du L."/>
            <person name="Sun Y."/>
            <person name="Zhan W."/>
            <person name="Jiang J.F."/>
            <person name="Wang Q."/>
            <person name="Zhang B."/>
            <person name="Ji P."/>
            <person name="Bell-Sakyi L."/>
            <person name="Cui X.M."/>
            <person name="Yuan T.T."/>
            <person name="Jiang B.G."/>
            <person name="Yang W.F."/>
            <person name="Lam T.T."/>
            <person name="Chang Q.C."/>
            <person name="Ding S.J."/>
            <person name="Wang X.J."/>
            <person name="Zhu J.G."/>
            <person name="Ruan X.D."/>
            <person name="Zhao L."/>
            <person name="Wei J.T."/>
            <person name="Ye R.Z."/>
            <person name="Que T.C."/>
            <person name="Du C.H."/>
            <person name="Zhou Y.H."/>
            <person name="Cheng J.X."/>
            <person name="Dai P.F."/>
            <person name="Guo W.B."/>
            <person name="Han X.H."/>
            <person name="Huang E.J."/>
            <person name="Li L.F."/>
            <person name="Wei W."/>
            <person name="Gao Y.C."/>
            <person name="Liu J.Z."/>
            <person name="Shao H.Z."/>
            <person name="Wang X."/>
            <person name="Wang C.C."/>
            <person name="Yang T.C."/>
            <person name="Huo Q.B."/>
            <person name="Li W."/>
            <person name="Chen H.Y."/>
            <person name="Chen S.E."/>
            <person name="Zhou L.G."/>
            <person name="Ni X.B."/>
            <person name="Tian J.H."/>
            <person name="Sheng Y."/>
            <person name="Liu T."/>
            <person name="Pan Y.S."/>
            <person name="Xia L.Y."/>
            <person name="Li J."/>
            <person name="Zhao F."/>
            <person name="Cao W.C."/>
        </authorList>
    </citation>
    <scope>NUCLEOTIDE SEQUENCE</scope>
    <source>
        <strain evidence="1">Rsan-2018</strain>
    </source>
</reference>
<proteinExistence type="predicted"/>
<accession>A0A9D4PTR2</accession>
<evidence type="ECO:0000313" key="1">
    <source>
        <dbReference type="EMBL" id="KAH7955546.1"/>
    </source>
</evidence>
<keyword evidence="2" id="KW-1185">Reference proteome</keyword>
<dbReference type="AlphaFoldDB" id="A0A9D4PTR2"/>
<sequence length="158" mass="17980">MYREWTRTRFRVTEFVWNCALPTLPRNNKTVAKPRKVELIGNVTVEERVRGTLELRPKFCFEPQLKAAQALAMGRAVADRVPEAEKPRCIAECAEKIRPLVADKEGTIALLPEDVFSEKAEQAVQKHLKPFVGKPVEVKKLVTILQEMNLERLCAAVK</sequence>